<evidence type="ECO:0000256" key="1">
    <source>
        <dbReference type="SAM" id="MobiDB-lite"/>
    </source>
</evidence>
<dbReference type="OrthoDB" id="4158609at2759"/>
<protein>
    <submittedName>
        <fullName evidence="2">Uncharacterized protein</fullName>
    </submittedName>
</protein>
<feature type="compositionally biased region" description="Basic and acidic residues" evidence="1">
    <location>
        <begin position="10"/>
        <end position="21"/>
    </location>
</feature>
<dbReference type="AlphaFoldDB" id="A0A9W9MIL6"/>
<accession>A0A9W9MIL6</accession>
<evidence type="ECO:0000313" key="3">
    <source>
        <dbReference type="Proteomes" id="UP001150904"/>
    </source>
</evidence>
<feature type="compositionally biased region" description="Low complexity" evidence="1">
    <location>
        <begin position="47"/>
        <end position="74"/>
    </location>
</feature>
<comment type="caution">
    <text evidence="2">The sequence shown here is derived from an EMBL/GenBank/DDBJ whole genome shotgun (WGS) entry which is preliminary data.</text>
</comment>
<proteinExistence type="predicted"/>
<dbReference type="RefSeq" id="XP_058307733.1">
    <property type="nucleotide sequence ID" value="XM_058453542.1"/>
</dbReference>
<organism evidence="2 3">
    <name type="scientific">Penicillium cinerascens</name>
    <dbReference type="NCBI Taxonomy" id="70096"/>
    <lineage>
        <taxon>Eukaryota</taxon>
        <taxon>Fungi</taxon>
        <taxon>Dikarya</taxon>
        <taxon>Ascomycota</taxon>
        <taxon>Pezizomycotina</taxon>
        <taxon>Eurotiomycetes</taxon>
        <taxon>Eurotiomycetidae</taxon>
        <taxon>Eurotiales</taxon>
        <taxon>Aspergillaceae</taxon>
        <taxon>Penicillium</taxon>
    </lineage>
</organism>
<evidence type="ECO:0000313" key="2">
    <source>
        <dbReference type="EMBL" id="KAJ5201817.1"/>
    </source>
</evidence>
<dbReference type="GeneID" id="83180843"/>
<sequence length="133" mass="14776">MTDNTPPRHWKGEPGNRHEHVNPWGHGGAKGPAPRASWALTPEMMTNLNANRRNSNGSNSSQNQNQNNEPQSPQTLGERRRSSSSGGGLFSNLQTQKRDTSDASMAGRRASWNEQREQGGFFSKLWDGYTRGK</sequence>
<dbReference type="EMBL" id="JAPQKR010000013">
    <property type="protein sequence ID" value="KAJ5201817.1"/>
    <property type="molecule type" value="Genomic_DNA"/>
</dbReference>
<reference evidence="2" key="1">
    <citation type="submission" date="2022-12" db="EMBL/GenBank/DDBJ databases">
        <authorList>
            <person name="Petersen C."/>
        </authorList>
    </citation>
    <scope>NUCLEOTIDE SEQUENCE</scope>
    <source>
        <strain evidence="2">IBT 15544</strain>
    </source>
</reference>
<name>A0A9W9MIL6_9EURO</name>
<keyword evidence="3" id="KW-1185">Reference proteome</keyword>
<dbReference type="Proteomes" id="UP001150904">
    <property type="component" value="Unassembled WGS sequence"/>
</dbReference>
<feature type="region of interest" description="Disordered" evidence="1">
    <location>
        <begin position="1"/>
        <end position="133"/>
    </location>
</feature>
<gene>
    <name evidence="2" type="ORF">N7498_006480</name>
</gene>
<reference evidence="2" key="2">
    <citation type="journal article" date="2023" name="IMA Fungus">
        <title>Comparative genomic study of the Penicillium genus elucidates a diverse pangenome and 15 lateral gene transfer events.</title>
        <authorList>
            <person name="Petersen C."/>
            <person name="Sorensen T."/>
            <person name="Nielsen M.R."/>
            <person name="Sondergaard T.E."/>
            <person name="Sorensen J.L."/>
            <person name="Fitzpatrick D.A."/>
            <person name="Frisvad J.C."/>
            <person name="Nielsen K.L."/>
        </authorList>
    </citation>
    <scope>NUCLEOTIDE SEQUENCE</scope>
    <source>
        <strain evidence="2">IBT 15544</strain>
    </source>
</reference>